<dbReference type="PANTHER" id="PTHR42770">
    <property type="entry name" value="AMINO ACID TRANSPORTER-RELATED"/>
    <property type="match status" value="1"/>
</dbReference>
<dbReference type="RefSeq" id="WP_145854970.1">
    <property type="nucleotide sequence ID" value="NZ_RPFW01000004.1"/>
</dbReference>
<dbReference type="GO" id="GO:0005886">
    <property type="term" value="C:plasma membrane"/>
    <property type="evidence" value="ECO:0007669"/>
    <property type="project" value="UniProtKB-SubCell"/>
</dbReference>
<feature type="transmembrane region" description="Helical" evidence="6">
    <location>
        <begin position="342"/>
        <end position="363"/>
    </location>
</feature>
<evidence type="ECO:0000256" key="4">
    <source>
        <dbReference type="ARBA" id="ARBA00022989"/>
    </source>
</evidence>
<feature type="transmembrane region" description="Helical" evidence="6">
    <location>
        <begin position="144"/>
        <end position="161"/>
    </location>
</feature>
<keyword evidence="3 6" id="KW-0812">Transmembrane</keyword>
<feature type="transmembrane region" description="Helical" evidence="6">
    <location>
        <begin position="290"/>
        <end position="310"/>
    </location>
</feature>
<sequence>MATAQTEIRPESGIALQNRVLSFPEVLAQSVANMAPSAAMALLPLFVFFSAGNDAWLSFGISVLILLVVAYCAAQFATRINSAGSFYVWVTRALGPGAGSAAGWGLVLGYLFTGIACVLGFEIYGDNLLVGFGLSPDNHVVRGLLYVVGGLAPAIMAVSDIKISQRVAFILEAVSVTIILVLCVAVYVHAGGVVDTHQLSLKGAKTGGIVVGMVLAIFAFVGFESAGALGQEAKDPARSVPRAIIWSCGIIGVFYLIVVYAQIYGFGDAAFAKASAPLPQLASVVGLGELGHFIAIGITCSMFACALACLTAGSRMLLSLGHDGLLPKLFTHTSRHTHAPDVAIWAVAIPMTVIPVAYIAAGSGDAALSSEEGTLATYGFMLAYGLVAIAAPVYLAKLNEGKALAWIFGILGAVTMLFVFYVNWIPTAIPNDIFPALAGTYAKLPYVFLVWTAIGLAWYVVVKFTKPDMIRSAATWGDAVDPAAEAEEAAHRAA</sequence>
<comment type="subcellular location">
    <subcellularLocation>
        <location evidence="1">Cell membrane</location>
        <topology evidence="1">Multi-pass membrane protein</topology>
    </subcellularLocation>
</comment>
<feature type="transmembrane region" description="Helical" evidence="6">
    <location>
        <begin position="55"/>
        <end position="77"/>
    </location>
</feature>
<dbReference type="AlphaFoldDB" id="A0A6P2C046"/>
<evidence type="ECO:0000313" key="7">
    <source>
        <dbReference type="EMBL" id="TVZ02803.1"/>
    </source>
</evidence>
<accession>A0A6P2C046</accession>
<feature type="transmembrane region" description="Helical" evidence="6">
    <location>
        <begin position="243"/>
        <end position="263"/>
    </location>
</feature>
<dbReference type="Proteomes" id="UP000460272">
    <property type="component" value="Unassembled WGS sequence"/>
</dbReference>
<evidence type="ECO:0000313" key="8">
    <source>
        <dbReference type="Proteomes" id="UP000460272"/>
    </source>
</evidence>
<feature type="transmembrane region" description="Helical" evidence="6">
    <location>
        <begin position="208"/>
        <end position="231"/>
    </location>
</feature>
<dbReference type="InterPro" id="IPR050367">
    <property type="entry name" value="APC_superfamily"/>
</dbReference>
<reference evidence="7 8" key="1">
    <citation type="submission" date="2018-11" db="EMBL/GenBank/DDBJ databases">
        <title>Trebonia kvetii gen.nov., sp.nov., a novel acidophilic actinobacterium, and proposal of the new actinobacterial family Treboniaceae fam. nov.</title>
        <authorList>
            <person name="Rapoport D."/>
            <person name="Sagova-Mareckova M."/>
            <person name="Sedlacek I."/>
            <person name="Provaznik J."/>
            <person name="Kralova S."/>
            <person name="Pavlinic D."/>
            <person name="Benes V."/>
            <person name="Kopecky J."/>
        </authorList>
    </citation>
    <scope>NUCLEOTIDE SEQUENCE [LARGE SCALE GENOMIC DNA]</scope>
    <source>
        <strain evidence="7 8">15Tr583</strain>
    </source>
</reference>
<feature type="transmembrane region" description="Helical" evidence="6">
    <location>
        <begin position="168"/>
        <end position="188"/>
    </location>
</feature>
<feature type="transmembrane region" description="Helical" evidence="6">
    <location>
        <begin position="375"/>
        <end position="396"/>
    </location>
</feature>
<protein>
    <submittedName>
        <fullName evidence="7">APC family permease</fullName>
    </submittedName>
</protein>
<dbReference type="PIRSF" id="PIRSF006060">
    <property type="entry name" value="AA_transporter"/>
    <property type="match status" value="1"/>
</dbReference>
<gene>
    <name evidence="7" type="ORF">EAS64_20130</name>
</gene>
<feature type="transmembrane region" description="Helical" evidence="6">
    <location>
        <begin position="444"/>
        <end position="462"/>
    </location>
</feature>
<keyword evidence="5 6" id="KW-0472">Membrane</keyword>
<dbReference type="EMBL" id="RPFW01000004">
    <property type="protein sequence ID" value="TVZ02803.1"/>
    <property type="molecule type" value="Genomic_DNA"/>
</dbReference>
<organism evidence="7 8">
    <name type="scientific">Trebonia kvetii</name>
    <dbReference type="NCBI Taxonomy" id="2480626"/>
    <lineage>
        <taxon>Bacteria</taxon>
        <taxon>Bacillati</taxon>
        <taxon>Actinomycetota</taxon>
        <taxon>Actinomycetes</taxon>
        <taxon>Streptosporangiales</taxon>
        <taxon>Treboniaceae</taxon>
        <taxon>Trebonia</taxon>
    </lineage>
</organism>
<evidence type="ECO:0000256" key="3">
    <source>
        <dbReference type="ARBA" id="ARBA00022692"/>
    </source>
</evidence>
<feature type="transmembrane region" description="Helical" evidence="6">
    <location>
        <begin position="403"/>
        <end position="424"/>
    </location>
</feature>
<dbReference type="OrthoDB" id="137613at2"/>
<feature type="transmembrane region" description="Helical" evidence="6">
    <location>
        <begin position="98"/>
        <end position="124"/>
    </location>
</feature>
<dbReference type="Pfam" id="PF13520">
    <property type="entry name" value="AA_permease_2"/>
    <property type="match status" value="1"/>
</dbReference>
<name>A0A6P2C046_9ACTN</name>
<dbReference type="PANTHER" id="PTHR42770:SF16">
    <property type="entry name" value="AMINO ACID PERMEASE"/>
    <property type="match status" value="1"/>
</dbReference>
<evidence type="ECO:0000256" key="2">
    <source>
        <dbReference type="ARBA" id="ARBA00022475"/>
    </source>
</evidence>
<keyword evidence="4 6" id="KW-1133">Transmembrane helix</keyword>
<evidence type="ECO:0000256" key="1">
    <source>
        <dbReference type="ARBA" id="ARBA00004651"/>
    </source>
</evidence>
<feature type="transmembrane region" description="Helical" evidence="6">
    <location>
        <begin position="26"/>
        <end position="49"/>
    </location>
</feature>
<evidence type="ECO:0000256" key="6">
    <source>
        <dbReference type="SAM" id="Phobius"/>
    </source>
</evidence>
<keyword evidence="8" id="KW-1185">Reference proteome</keyword>
<dbReference type="InterPro" id="IPR002293">
    <property type="entry name" value="AA/rel_permease1"/>
</dbReference>
<comment type="caution">
    <text evidence="7">The sequence shown here is derived from an EMBL/GenBank/DDBJ whole genome shotgun (WGS) entry which is preliminary data.</text>
</comment>
<proteinExistence type="predicted"/>
<dbReference type="GO" id="GO:0022857">
    <property type="term" value="F:transmembrane transporter activity"/>
    <property type="evidence" value="ECO:0007669"/>
    <property type="project" value="InterPro"/>
</dbReference>
<evidence type="ECO:0000256" key="5">
    <source>
        <dbReference type="ARBA" id="ARBA00023136"/>
    </source>
</evidence>
<dbReference type="Gene3D" id="1.20.1740.10">
    <property type="entry name" value="Amino acid/polyamine transporter I"/>
    <property type="match status" value="1"/>
</dbReference>
<keyword evidence="2" id="KW-1003">Cell membrane</keyword>